<comment type="caution">
    <text evidence="1">The sequence shown here is derived from an EMBL/GenBank/DDBJ whole genome shotgun (WGS) entry which is preliminary data.</text>
</comment>
<sequence>MRIFYAARVSIGLTGQAILNNYPSPQKSGGNPLTLGQMKTGSESRRTCCPWCREPHSPRAPEQSLDKASKTKNVGVSFVLLMCQKD</sequence>
<proteinExistence type="predicted"/>
<accession>A0A1Y2AAD4</accession>
<organism evidence="1 2">
    <name type="scientific">Clohesyomyces aquaticus</name>
    <dbReference type="NCBI Taxonomy" id="1231657"/>
    <lineage>
        <taxon>Eukaryota</taxon>
        <taxon>Fungi</taxon>
        <taxon>Dikarya</taxon>
        <taxon>Ascomycota</taxon>
        <taxon>Pezizomycotina</taxon>
        <taxon>Dothideomycetes</taxon>
        <taxon>Pleosporomycetidae</taxon>
        <taxon>Pleosporales</taxon>
        <taxon>Lindgomycetaceae</taxon>
        <taxon>Clohesyomyces</taxon>
    </lineage>
</organism>
<dbReference type="AlphaFoldDB" id="A0A1Y2AAD4"/>
<evidence type="ECO:0000313" key="1">
    <source>
        <dbReference type="EMBL" id="ORY19462.1"/>
    </source>
</evidence>
<evidence type="ECO:0000313" key="2">
    <source>
        <dbReference type="Proteomes" id="UP000193144"/>
    </source>
</evidence>
<dbReference type="EMBL" id="MCFA01000002">
    <property type="protein sequence ID" value="ORY19462.1"/>
    <property type="molecule type" value="Genomic_DNA"/>
</dbReference>
<protein>
    <submittedName>
        <fullName evidence="1">Uncharacterized protein</fullName>
    </submittedName>
</protein>
<keyword evidence="2" id="KW-1185">Reference proteome</keyword>
<name>A0A1Y2AAD4_9PLEO</name>
<gene>
    <name evidence="1" type="ORF">BCR34DRAFT_130322</name>
</gene>
<dbReference type="Proteomes" id="UP000193144">
    <property type="component" value="Unassembled WGS sequence"/>
</dbReference>
<reference evidence="1 2" key="1">
    <citation type="submission" date="2016-07" db="EMBL/GenBank/DDBJ databases">
        <title>Pervasive Adenine N6-methylation of Active Genes in Fungi.</title>
        <authorList>
            <consortium name="DOE Joint Genome Institute"/>
            <person name="Mondo S.J."/>
            <person name="Dannebaum R.O."/>
            <person name="Kuo R.C."/>
            <person name="Labutti K."/>
            <person name="Haridas S."/>
            <person name="Kuo A."/>
            <person name="Salamov A."/>
            <person name="Ahrendt S.R."/>
            <person name="Lipzen A."/>
            <person name="Sullivan W."/>
            <person name="Andreopoulos W.B."/>
            <person name="Clum A."/>
            <person name="Lindquist E."/>
            <person name="Daum C."/>
            <person name="Ramamoorthy G.K."/>
            <person name="Gryganskyi A."/>
            <person name="Culley D."/>
            <person name="Magnuson J.K."/>
            <person name="James T.Y."/>
            <person name="O'Malley M.A."/>
            <person name="Stajich J.E."/>
            <person name="Spatafora J.W."/>
            <person name="Visel A."/>
            <person name="Grigoriev I.V."/>
        </authorList>
    </citation>
    <scope>NUCLEOTIDE SEQUENCE [LARGE SCALE GENOMIC DNA]</scope>
    <source>
        <strain evidence="1 2">CBS 115471</strain>
    </source>
</reference>